<keyword evidence="5" id="KW-1185">Reference proteome</keyword>
<feature type="region of interest" description="Disordered" evidence="1">
    <location>
        <begin position="78"/>
        <end position="99"/>
    </location>
</feature>
<name>A0A1G6JWS2_9BURK</name>
<evidence type="ECO:0000256" key="3">
    <source>
        <dbReference type="SAM" id="SignalP"/>
    </source>
</evidence>
<dbReference type="AlphaFoldDB" id="A0A1G6JWS2"/>
<keyword evidence="2" id="KW-0472">Membrane</keyword>
<dbReference type="EMBL" id="FMZC01000001">
    <property type="protein sequence ID" value="SDC22446.1"/>
    <property type="molecule type" value="Genomic_DNA"/>
</dbReference>
<sequence>MAATRHAFTLHIGALARRRFMALMAAMALLMLAAAATAPLPAAAKDSNQKFGKRLVEVYELPSEALAKFAQFQEKKGAANAARPRGEAPDTQPWTGSEIVSLGTSGNPYTLVVRVSGVALADGDAGTMWMAGWSIDGASRTALVPQVAATGLRAGQAVEMVGAAAPLSFKEDRKVQPVLEFANARNVRIDRVRLEVWSGIRPSTFLELFMSWIPMFTGVVFLALVWWWRRR</sequence>
<keyword evidence="3" id="KW-0732">Signal</keyword>
<proteinExistence type="predicted"/>
<feature type="signal peptide" evidence="3">
    <location>
        <begin position="1"/>
        <end position="44"/>
    </location>
</feature>
<keyword evidence="2" id="KW-0812">Transmembrane</keyword>
<feature type="chain" id="PRO_5011517373" description="SURF1-like protein" evidence="3">
    <location>
        <begin position="45"/>
        <end position="231"/>
    </location>
</feature>
<dbReference type="RefSeq" id="WP_245711196.1">
    <property type="nucleotide sequence ID" value="NZ_FMZC01000001.1"/>
</dbReference>
<accession>A0A1G6JWS2</accession>
<evidence type="ECO:0000313" key="4">
    <source>
        <dbReference type="EMBL" id="SDC22446.1"/>
    </source>
</evidence>
<gene>
    <name evidence="4" type="ORF">SAMN05192589_101487</name>
</gene>
<dbReference type="PROSITE" id="PS51318">
    <property type="entry name" value="TAT"/>
    <property type="match status" value="1"/>
</dbReference>
<reference evidence="4 5" key="1">
    <citation type="submission" date="2016-10" db="EMBL/GenBank/DDBJ databases">
        <authorList>
            <person name="de Groot N.N."/>
        </authorList>
    </citation>
    <scope>NUCLEOTIDE SEQUENCE [LARGE SCALE GENOMIC DNA]</scope>
    <source>
        <strain evidence="4 5">DSM 16619</strain>
    </source>
</reference>
<dbReference type="Proteomes" id="UP000198781">
    <property type="component" value="Unassembled WGS sequence"/>
</dbReference>
<evidence type="ECO:0008006" key="6">
    <source>
        <dbReference type="Google" id="ProtNLM"/>
    </source>
</evidence>
<evidence type="ECO:0000313" key="5">
    <source>
        <dbReference type="Proteomes" id="UP000198781"/>
    </source>
</evidence>
<keyword evidence="2" id="KW-1133">Transmembrane helix</keyword>
<protein>
    <recommendedName>
        <fullName evidence="6">SURF1-like protein</fullName>
    </recommendedName>
</protein>
<dbReference type="InterPro" id="IPR006311">
    <property type="entry name" value="TAT_signal"/>
</dbReference>
<organism evidence="4 5">
    <name type="scientific">Paracidovorax valerianellae</name>
    <dbReference type="NCBI Taxonomy" id="187868"/>
    <lineage>
        <taxon>Bacteria</taxon>
        <taxon>Pseudomonadati</taxon>
        <taxon>Pseudomonadota</taxon>
        <taxon>Betaproteobacteria</taxon>
        <taxon>Burkholderiales</taxon>
        <taxon>Comamonadaceae</taxon>
        <taxon>Paracidovorax</taxon>
    </lineage>
</organism>
<feature type="transmembrane region" description="Helical" evidence="2">
    <location>
        <begin position="209"/>
        <end position="228"/>
    </location>
</feature>
<evidence type="ECO:0000256" key="1">
    <source>
        <dbReference type="SAM" id="MobiDB-lite"/>
    </source>
</evidence>
<evidence type="ECO:0000256" key="2">
    <source>
        <dbReference type="SAM" id="Phobius"/>
    </source>
</evidence>